<organism evidence="1 2">
    <name type="scientific">Aspergillus heteromorphus CBS 117.55</name>
    <dbReference type="NCBI Taxonomy" id="1448321"/>
    <lineage>
        <taxon>Eukaryota</taxon>
        <taxon>Fungi</taxon>
        <taxon>Dikarya</taxon>
        <taxon>Ascomycota</taxon>
        <taxon>Pezizomycotina</taxon>
        <taxon>Eurotiomycetes</taxon>
        <taxon>Eurotiomycetidae</taxon>
        <taxon>Eurotiales</taxon>
        <taxon>Aspergillaceae</taxon>
        <taxon>Aspergillus</taxon>
        <taxon>Aspergillus subgen. Circumdati</taxon>
    </lineage>
</organism>
<protein>
    <submittedName>
        <fullName evidence="1">Uncharacterized protein</fullName>
    </submittedName>
</protein>
<sequence length="159" mass="17670">MDPTTVTTNPDIHKPLITALATFYTLLVDLRYIPPAWLIQPSPETGRHPTNLINAAAAARRNGFGPSAIDLAYQIPYIVDEDVKLNPDTQPLCYLTRLGGAVQPLSNSEQRDADLADEWEYARDPTFQGRDDTWAGSNVLVLTRGQVYGVVLVYDIDER</sequence>
<gene>
    <name evidence="1" type="ORF">BO70DRAFT_395889</name>
</gene>
<dbReference type="Proteomes" id="UP000247233">
    <property type="component" value="Unassembled WGS sequence"/>
</dbReference>
<dbReference type="VEuPathDB" id="FungiDB:BO70DRAFT_395889"/>
<dbReference type="AlphaFoldDB" id="A0A317WDS0"/>
<dbReference type="OrthoDB" id="5416084at2759"/>
<accession>A0A317WDS0</accession>
<name>A0A317WDS0_9EURO</name>
<keyword evidence="2" id="KW-1185">Reference proteome</keyword>
<dbReference type="EMBL" id="MSFL01000010">
    <property type="protein sequence ID" value="PWY83447.1"/>
    <property type="molecule type" value="Genomic_DNA"/>
</dbReference>
<dbReference type="RefSeq" id="XP_025399890.1">
    <property type="nucleotide sequence ID" value="XM_025546575.1"/>
</dbReference>
<evidence type="ECO:0000313" key="2">
    <source>
        <dbReference type="Proteomes" id="UP000247233"/>
    </source>
</evidence>
<evidence type="ECO:0000313" key="1">
    <source>
        <dbReference type="EMBL" id="PWY83447.1"/>
    </source>
</evidence>
<proteinExistence type="predicted"/>
<dbReference type="GeneID" id="37068812"/>
<comment type="caution">
    <text evidence="1">The sequence shown here is derived from an EMBL/GenBank/DDBJ whole genome shotgun (WGS) entry which is preliminary data.</text>
</comment>
<reference evidence="1 2" key="1">
    <citation type="submission" date="2016-12" db="EMBL/GenBank/DDBJ databases">
        <title>The genomes of Aspergillus section Nigri reveals drivers in fungal speciation.</title>
        <authorList>
            <consortium name="DOE Joint Genome Institute"/>
            <person name="Vesth T.C."/>
            <person name="Nybo J."/>
            <person name="Theobald S."/>
            <person name="Brandl J."/>
            <person name="Frisvad J.C."/>
            <person name="Nielsen K.F."/>
            <person name="Lyhne E.K."/>
            <person name="Kogle M.E."/>
            <person name="Kuo A."/>
            <person name="Riley R."/>
            <person name="Clum A."/>
            <person name="Nolan M."/>
            <person name="Lipzen A."/>
            <person name="Salamov A."/>
            <person name="Henrissat B."/>
            <person name="Wiebenga A."/>
            <person name="De Vries R.P."/>
            <person name="Grigoriev I.V."/>
            <person name="Mortensen U.H."/>
            <person name="Andersen M.R."/>
            <person name="Baker S.E."/>
        </authorList>
    </citation>
    <scope>NUCLEOTIDE SEQUENCE [LARGE SCALE GENOMIC DNA]</scope>
    <source>
        <strain evidence="1 2">CBS 117.55</strain>
    </source>
</reference>